<dbReference type="AlphaFoldDB" id="A0AAE3ZCP9"/>
<reference evidence="3" key="1">
    <citation type="submission" date="2023-07" db="EMBL/GenBank/DDBJ databases">
        <title>Sequencing the genomes of 1000 actinobacteria strains.</title>
        <authorList>
            <person name="Klenk H.-P."/>
        </authorList>
    </citation>
    <scope>NUCLEOTIDE SEQUENCE</scope>
    <source>
        <strain evidence="3">DSM 45977</strain>
    </source>
</reference>
<protein>
    <recommendedName>
        <fullName evidence="2">DUF4232 domain-containing protein</fullName>
    </recommendedName>
</protein>
<evidence type="ECO:0000313" key="3">
    <source>
        <dbReference type="EMBL" id="MDR7301455.1"/>
    </source>
</evidence>
<dbReference type="Proteomes" id="UP001180845">
    <property type="component" value="Unassembled WGS sequence"/>
</dbReference>
<gene>
    <name evidence="3" type="ORF">JOF55_001636</name>
</gene>
<feature type="compositionally biased region" description="Low complexity" evidence="1">
    <location>
        <begin position="35"/>
        <end position="68"/>
    </location>
</feature>
<keyword evidence="4" id="KW-1185">Reference proteome</keyword>
<feature type="region of interest" description="Disordered" evidence="1">
    <location>
        <begin position="35"/>
        <end position="96"/>
    </location>
</feature>
<dbReference type="InterPro" id="IPR025326">
    <property type="entry name" value="DUF4232"/>
</dbReference>
<comment type="caution">
    <text evidence="3">The sequence shown here is derived from an EMBL/GenBank/DDBJ whole genome shotgun (WGS) entry which is preliminary data.</text>
</comment>
<dbReference type="EMBL" id="JAVDXW010000001">
    <property type="protein sequence ID" value="MDR7301455.1"/>
    <property type="molecule type" value="Genomic_DNA"/>
</dbReference>
<dbReference type="RefSeq" id="WP_310271974.1">
    <property type="nucleotide sequence ID" value="NZ_JAVDXW010000001.1"/>
</dbReference>
<evidence type="ECO:0000256" key="1">
    <source>
        <dbReference type="SAM" id="MobiDB-lite"/>
    </source>
</evidence>
<feature type="domain" description="DUF4232" evidence="2">
    <location>
        <begin position="98"/>
        <end position="230"/>
    </location>
</feature>
<accession>A0AAE3ZCP9</accession>
<evidence type="ECO:0000259" key="2">
    <source>
        <dbReference type="Pfam" id="PF14016"/>
    </source>
</evidence>
<organism evidence="3 4">
    <name type="scientific">Haloactinomyces albus</name>
    <dbReference type="NCBI Taxonomy" id="1352928"/>
    <lineage>
        <taxon>Bacteria</taxon>
        <taxon>Bacillati</taxon>
        <taxon>Actinomycetota</taxon>
        <taxon>Actinomycetes</taxon>
        <taxon>Actinopolysporales</taxon>
        <taxon>Actinopolysporaceae</taxon>
        <taxon>Haloactinomyces</taxon>
    </lineage>
</organism>
<feature type="compositionally biased region" description="Polar residues" evidence="1">
    <location>
        <begin position="77"/>
        <end position="96"/>
    </location>
</feature>
<dbReference type="Pfam" id="PF14016">
    <property type="entry name" value="DUF4232"/>
    <property type="match status" value="1"/>
</dbReference>
<proteinExistence type="predicted"/>
<evidence type="ECO:0000313" key="4">
    <source>
        <dbReference type="Proteomes" id="UP001180845"/>
    </source>
</evidence>
<sequence length="231" mass="23663">MTSHGLDTVSRIAIRASGVLMVGVLLASCGQQAQQAAGPAPAVQAGPAPSVPAPASSSESTAGTAPPSRSAAHPRKPSTQASTPTTEASRQSTTVERCHTSMLTGSLRQGHPAAGQRYAELTLHNGSDRVCTIHGYPGLQLVDSNGHPLATDVHRIPRQEPEPIRLSSGESVSATLHWGVVPTGEEPVSGPCGPEPAGIEVIPPDEREPLTVAWTLGPVCGNGSLDTTALH</sequence>
<name>A0AAE3ZCP9_9ACTN</name>